<dbReference type="InterPro" id="IPR050364">
    <property type="entry name" value="Cytochrome_P450_fung"/>
</dbReference>
<sequence>MALPLSWTLLLAGAVFAIGVYRLLQVGKRDPRLPPGPPTLPILGNMLDIPATGLGKKFMEWQAIYGKVFSLKVGPGNIIVICDRKAVHELLDKKGSIYSDRPPNIVPRFITRGDHMTMENQTPLWREKRTVVTRNLNPKSLDEKHFRVQEAEYALFWSPGLAVLFMNRLLTDPENFFSYARLYASSVASILAWGFRARDLESFWFKDVSKMIEKGLIYIQWLEAIEPGANPPIDLIPALWYLPGKWKKRAYQMRDHMDSTWGHARKLVDERRDRGDKRECMIDQKLDEYNKNGWQLTEHAFNNLFGELMEAGADTTANQILTLILALAKNPDIQAKARKELDAVCGTERAPLFSDFARLPYINAIVKEGLRWRSTLVFCKNEATTIESLMGMQGSTIFVGVSAMHIDEDYYPDHDKFDPERFINHPKLANEYAVGPNYETRDNLIHHYGYGAGRRICPGIHLAERSMWRIAARLLWAFEFAEPLDPVTNKVQPLDPNAYTSANLVCPLPFQVRVAPRSQAHADVMKRELQGAEEFLEQYN</sequence>
<keyword evidence="6" id="KW-0812">Transmembrane</keyword>
<dbReference type="EMBL" id="CABFNS010000753">
    <property type="protein sequence ID" value="VUC26553.1"/>
    <property type="molecule type" value="Genomic_DNA"/>
</dbReference>
<dbReference type="PANTHER" id="PTHR46300:SF2">
    <property type="entry name" value="CYTOCHROME P450 MONOOXYGENASE ALNH-RELATED"/>
    <property type="match status" value="1"/>
</dbReference>
<evidence type="ECO:0000256" key="1">
    <source>
        <dbReference type="ARBA" id="ARBA00010617"/>
    </source>
</evidence>
<keyword evidence="8" id="KW-1185">Reference proteome</keyword>
<keyword evidence="5" id="KW-0503">Monooxygenase</keyword>
<dbReference type="InterPro" id="IPR002401">
    <property type="entry name" value="Cyt_P450_E_grp-I"/>
</dbReference>
<keyword evidence="6" id="KW-1133">Transmembrane helix</keyword>
<evidence type="ECO:0000256" key="2">
    <source>
        <dbReference type="ARBA" id="ARBA00022723"/>
    </source>
</evidence>
<evidence type="ECO:0000256" key="4">
    <source>
        <dbReference type="ARBA" id="ARBA00023004"/>
    </source>
</evidence>
<dbReference type="Pfam" id="PF00067">
    <property type="entry name" value="p450"/>
    <property type="match status" value="2"/>
</dbReference>
<comment type="caution">
    <text evidence="7">The sequence shown here is derived from an EMBL/GenBank/DDBJ whole genome shotgun (WGS) entry which is preliminary data.</text>
</comment>
<dbReference type="InterPro" id="IPR036396">
    <property type="entry name" value="Cyt_P450_sf"/>
</dbReference>
<dbReference type="Gene3D" id="1.10.630.10">
    <property type="entry name" value="Cytochrome P450"/>
    <property type="match status" value="1"/>
</dbReference>
<protein>
    <recommendedName>
        <fullName evidence="9">Cytochrome P450</fullName>
    </recommendedName>
</protein>
<evidence type="ECO:0000256" key="3">
    <source>
        <dbReference type="ARBA" id="ARBA00023002"/>
    </source>
</evidence>
<reference evidence="7 8" key="1">
    <citation type="submission" date="2019-06" db="EMBL/GenBank/DDBJ databases">
        <authorList>
            <person name="Broberg M."/>
        </authorList>
    </citation>
    <scope>NUCLEOTIDE SEQUENCE [LARGE SCALE GENOMIC DNA]</scope>
</reference>
<evidence type="ECO:0008006" key="9">
    <source>
        <dbReference type="Google" id="ProtNLM"/>
    </source>
</evidence>
<gene>
    <name evidence="7" type="ORF">CLO192961_LOCUS192610</name>
</gene>
<accession>A0ABY6U6B1</accession>
<dbReference type="Proteomes" id="UP000766486">
    <property type="component" value="Unassembled WGS sequence"/>
</dbReference>
<dbReference type="SUPFAM" id="SSF48264">
    <property type="entry name" value="Cytochrome P450"/>
    <property type="match status" value="1"/>
</dbReference>
<keyword evidence="2" id="KW-0479">Metal-binding</keyword>
<evidence type="ECO:0000313" key="7">
    <source>
        <dbReference type="EMBL" id="VUC26553.1"/>
    </source>
</evidence>
<feature type="transmembrane region" description="Helical" evidence="6">
    <location>
        <begin position="6"/>
        <end position="24"/>
    </location>
</feature>
<name>A0ABY6U6B1_BIOOC</name>
<dbReference type="PRINTS" id="PR00385">
    <property type="entry name" value="P450"/>
</dbReference>
<proteinExistence type="inferred from homology"/>
<dbReference type="PRINTS" id="PR00463">
    <property type="entry name" value="EP450I"/>
</dbReference>
<comment type="similarity">
    <text evidence="1">Belongs to the cytochrome P450 family.</text>
</comment>
<dbReference type="InterPro" id="IPR001128">
    <property type="entry name" value="Cyt_P450"/>
</dbReference>
<evidence type="ECO:0000313" key="8">
    <source>
        <dbReference type="Proteomes" id="UP000766486"/>
    </source>
</evidence>
<keyword evidence="4" id="KW-0408">Iron</keyword>
<keyword evidence="6" id="KW-0472">Membrane</keyword>
<keyword evidence="3" id="KW-0560">Oxidoreductase</keyword>
<evidence type="ECO:0000256" key="5">
    <source>
        <dbReference type="ARBA" id="ARBA00023033"/>
    </source>
</evidence>
<evidence type="ECO:0000256" key="6">
    <source>
        <dbReference type="SAM" id="Phobius"/>
    </source>
</evidence>
<organism evidence="7 8">
    <name type="scientific">Bionectria ochroleuca</name>
    <name type="common">Gliocladium roseum</name>
    <dbReference type="NCBI Taxonomy" id="29856"/>
    <lineage>
        <taxon>Eukaryota</taxon>
        <taxon>Fungi</taxon>
        <taxon>Dikarya</taxon>
        <taxon>Ascomycota</taxon>
        <taxon>Pezizomycotina</taxon>
        <taxon>Sordariomycetes</taxon>
        <taxon>Hypocreomycetidae</taxon>
        <taxon>Hypocreales</taxon>
        <taxon>Bionectriaceae</taxon>
        <taxon>Clonostachys</taxon>
    </lineage>
</organism>
<dbReference type="CDD" id="cd11065">
    <property type="entry name" value="CYP64-like"/>
    <property type="match status" value="1"/>
</dbReference>
<dbReference type="PANTHER" id="PTHR46300">
    <property type="entry name" value="P450, PUTATIVE (EUROFUNG)-RELATED-RELATED"/>
    <property type="match status" value="1"/>
</dbReference>